<gene>
    <name evidence="2" type="ORF">SAMN05192551_1087</name>
</gene>
<name>A0A1I3G524_9FIRM</name>
<dbReference type="OrthoDB" id="2079674at2"/>
<feature type="transmembrane region" description="Helical" evidence="1">
    <location>
        <begin position="86"/>
        <end position="106"/>
    </location>
</feature>
<evidence type="ECO:0000313" key="2">
    <source>
        <dbReference type="EMBL" id="SFI18534.1"/>
    </source>
</evidence>
<evidence type="ECO:0000313" key="3">
    <source>
        <dbReference type="Proteomes" id="UP000199287"/>
    </source>
</evidence>
<keyword evidence="3" id="KW-1185">Reference proteome</keyword>
<dbReference type="EMBL" id="FOQA01000008">
    <property type="protein sequence ID" value="SFI18534.1"/>
    <property type="molecule type" value="Genomic_DNA"/>
</dbReference>
<feature type="transmembrane region" description="Helical" evidence="1">
    <location>
        <begin position="28"/>
        <end position="46"/>
    </location>
</feature>
<organism evidence="2 3">
    <name type="scientific">Tindallia magadiensis</name>
    <dbReference type="NCBI Taxonomy" id="69895"/>
    <lineage>
        <taxon>Bacteria</taxon>
        <taxon>Bacillati</taxon>
        <taxon>Bacillota</taxon>
        <taxon>Clostridia</taxon>
        <taxon>Peptostreptococcales</taxon>
        <taxon>Tindalliaceae</taxon>
        <taxon>Tindallia</taxon>
    </lineage>
</organism>
<feature type="transmembrane region" description="Helical" evidence="1">
    <location>
        <begin position="118"/>
        <end position="136"/>
    </location>
</feature>
<reference evidence="3" key="1">
    <citation type="submission" date="2016-10" db="EMBL/GenBank/DDBJ databases">
        <authorList>
            <person name="Varghese N."/>
            <person name="Submissions S."/>
        </authorList>
    </citation>
    <scope>NUCLEOTIDE SEQUENCE [LARGE SCALE GENOMIC DNA]</scope>
    <source>
        <strain evidence="3">Z-7934</strain>
    </source>
</reference>
<evidence type="ECO:0000256" key="1">
    <source>
        <dbReference type="SAM" id="Phobius"/>
    </source>
</evidence>
<keyword evidence="1" id="KW-0812">Transmembrane</keyword>
<dbReference type="AlphaFoldDB" id="A0A1I3G524"/>
<feature type="transmembrane region" description="Helical" evidence="1">
    <location>
        <begin position="58"/>
        <end position="80"/>
    </location>
</feature>
<keyword evidence="1" id="KW-1133">Transmembrane helix</keyword>
<feature type="transmembrane region" description="Helical" evidence="1">
    <location>
        <begin position="7"/>
        <end position="22"/>
    </location>
</feature>
<dbReference type="RefSeq" id="WP_093372986.1">
    <property type="nucleotide sequence ID" value="NZ_FOQA01000008.1"/>
</dbReference>
<keyword evidence="1" id="KW-0472">Membrane</keyword>
<proteinExistence type="predicted"/>
<accession>A0A1I3G524</accession>
<sequence length="359" mass="42728">MQNKRIFIFYAFILMLLAIFLSQYTTSYLQLFVLIMAVTPIFYIAHKNSTVKETDPGYVKHTIFNILKIFILASFYYVLLRMTTGYSHPVFIFIMLFVIVSLTSIWSQLPLSRNEKKVIIVAVMMSYGLFFFEAWYERPVSSFEFYHQELNQVKDYQTLEKLMTNPKDIGFTEEDFEKLLSYQQAPAMAFRKVDFVEMWDGSLLHLDLYRDPRSNDIRIYHMEWLPEEAAEHFREFPSELVRAPMEESDMENGQFIKAKGHFIREGHHYHRMLWEDELGRVFGTKEVWDSLWDELNDLQAPEGPVIGSGIHPDGYLHIRFREDWEKDLELINEMYEVFKDYAAENDIEALPMLFLYDES</sequence>
<protein>
    <submittedName>
        <fullName evidence="2">Uncharacterized protein</fullName>
    </submittedName>
</protein>
<dbReference type="Proteomes" id="UP000199287">
    <property type="component" value="Unassembled WGS sequence"/>
</dbReference>